<name>A0A2T4UB14_9BACI</name>
<gene>
    <name evidence="3" type="ORF">C6Y45_01370</name>
</gene>
<sequence length="147" mass="16986">MKLRETMPELKGVSGWLNTAGNEEPAVQKPVLIHFWSASSPVCRESMPDLNNIRDDFEADMHFIAVHVPLLEEDVYRSVIKETAENLNIIQPVALDNQRVLADAFELPKVPAYYVFDRNGRLRHFQKGGRGMKMLRRRIERVLNRSK</sequence>
<evidence type="ECO:0000259" key="2">
    <source>
        <dbReference type="PROSITE" id="PS51352"/>
    </source>
</evidence>
<proteinExistence type="predicted"/>
<dbReference type="InterPro" id="IPR000866">
    <property type="entry name" value="AhpC/TSA"/>
</dbReference>
<dbReference type="PANTHER" id="PTHR42852:SF12">
    <property type="entry name" value="THIOL-DISULFIDE OXIDOREDUCTASE YKUV"/>
    <property type="match status" value="1"/>
</dbReference>
<keyword evidence="4" id="KW-1185">Reference proteome</keyword>
<accession>A0A2T4UB14</accession>
<organism evidence="3 4">
    <name type="scientific">Alkalicoccus saliphilus</name>
    <dbReference type="NCBI Taxonomy" id="200989"/>
    <lineage>
        <taxon>Bacteria</taxon>
        <taxon>Bacillati</taxon>
        <taxon>Bacillota</taxon>
        <taxon>Bacilli</taxon>
        <taxon>Bacillales</taxon>
        <taxon>Bacillaceae</taxon>
        <taxon>Alkalicoccus</taxon>
    </lineage>
</organism>
<reference evidence="3 4" key="1">
    <citation type="submission" date="2018-03" db="EMBL/GenBank/DDBJ databases">
        <title>Alkalicoccus saliphilus sp. nov., isolated from a mineral pool.</title>
        <authorList>
            <person name="Zhao B."/>
        </authorList>
    </citation>
    <scope>NUCLEOTIDE SEQUENCE [LARGE SCALE GENOMIC DNA]</scope>
    <source>
        <strain evidence="3 4">6AG</strain>
    </source>
</reference>
<dbReference type="EMBL" id="PZJJ01000001">
    <property type="protein sequence ID" value="PTL40584.1"/>
    <property type="molecule type" value="Genomic_DNA"/>
</dbReference>
<dbReference type="InterPro" id="IPR013766">
    <property type="entry name" value="Thioredoxin_domain"/>
</dbReference>
<dbReference type="InterPro" id="IPR036249">
    <property type="entry name" value="Thioredoxin-like_sf"/>
</dbReference>
<dbReference type="GO" id="GO:0016209">
    <property type="term" value="F:antioxidant activity"/>
    <property type="evidence" value="ECO:0007669"/>
    <property type="project" value="InterPro"/>
</dbReference>
<dbReference type="AlphaFoldDB" id="A0A2T4UB14"/>
<dbReference type="InterPro" id="IPR050553">
    <property type="entry name" value="Thioredoxin_ResA/DsbE_sf"/>
</dbReference>
<dbReference type="Gene3D" id="3.40.30.10">
    <property type="entry name" value="Glutaredoxin"/>
    <property type="match status" value="1"/>
</dbReference>
<dbReference type="PROSITE" id="PS51352">
    <property type="entry name" value="THIOREDOXIN_2"/>
    <property type="match status" value="1"/>
</dbReference>
<dbReference type="CDD" id="cd02966">
    <property type="entry name" value="TlpA_like_family"/>
    <property type="match status" value="1"/>
</dbReference>
<dbReference type="OrthoDB" id="9811352at2"/>
<evidence type="ECO:0000313" key="3">
    <source>
        <dbReference type="EMBL" id="PTL40584.1"/>
    </source>
</evidence>
<evidence type="ECO:0000256" key="1">
    <source>
        <dbReference type="ARBA" id="ARBA00023157"/>
    </source>
</evidence>
<dbReference type="SUPFAM" id="SSF52833">
    <property type="entry name" value="Thioredoxin-like"/>
    <property type="match status" value="1"/>
</dbReference>
<evidence type="ECO:0000313" key="4">
    <source>
        <dbReference type="Proteomes" id="UP000240509"/>
    </source>
</evidence>
<dbReference type="GO" id="GO:0016491">
    <property type="term" value="F:oxidoreductase activity"/>
    <property type="evidence" value="ECO:0007669"/>
    <property type="project" value="InterPro"/>
</dbReference>
<dbReference type="RefSeq" id="WP_107583214.1">
    <property type="nucleotide sequence ID" value="NZ_PZJJ01000001.1"/>
</dbReference>
<dbReference type="PANTHER" id="PTHR42852">
    <property type="entry name" value="THIOL:DISULFIDE INTERCHANGE PROTEIN DSBE"/>
    <property type="match status" value="1"/>
</dbReference>
<keyword evidence="1" id="KW-1015">Disulfide bond</keyword>
<dbReference type="Proteomes" id="UP000240509">
    <property type="component" value="Unassembled WGS sequence"/>
</dbReference>
<protein>
    <submittedName>
        <fullName evidence="3">Thiol-disulfide oxidoreductase</fullName>
    </submittedName>
</protein>
<dbReference type="Pfam" id="PF00578">
    <property type="entry name" value="AhpC-TSA"/>
    <property type="match status" value="1"/>
</dbReference>
<comment type="caution">
    <text evidence="3">The sequence shown here is derived from an EMBL/GenBank/DDBJ whole genome shotgun (WGS) entry which is preliminary data.</text>
</comment>
<feature type="domain" description="Thioredoxin" evidence="2">
    <location>
        <begin position="1"/>
        <end position="144"/>
    </location>
</feature>